<dbReference type="AlphaFoldDB" id="A0A0B7NSS4"/>
<name>A0A0B7NSS4_9FUNG</name>
<dbReference type="InterPro" id="IPR040521">
    <property type="entry name" value="KDZ"/>
</dbReference>
<evidence type="ECO:0000313" key="1">
    <source>
        <dbReference type="EMBL" id="CEP18570.1"/>
    </source>
</evidence>
<reference evidence="1 2" key="1">
    <citation type="submission" date="2014-09" db="EMBL/GenBank/DDBJ databases">
        <authorList>
            <person name="Ellenberger Sabrina"/>
        </authorList>
    </citation>
    <scope>NUCLEOTIDE SEQUENCE [LARGE SCALE GENOMIC DNA]</scope>
    <source>
        <strain evidence="1 2">CBS 412.66</strain>
    </source>
</reference>
<protein>
    <submittedName>
        <fullName evidence="1">Uncharacterized protein</fullName>
    </submittedName>
</protein>
<evidence type="ECO:0000313" key="2">
    <source>
        <dbReference type="Proteomes" id="UP000054107"/>
    </source>
</evidence>
<organism evidence="1 2">
    <name type="scientific">Parasitella parasitica</name>
    <dbReference type="NCBI Taxonomy" id="35722"/>
    <lineage>
        <taxon>Eukaryota</taxon>
        <taxon>Fungi</taxon>
        <taxon>Fungi incertae sedis</taxon>
        <taxon>Mucoromycota</taxon>
        <taxon>Mucoromycotina</taxon>
        <taxon>Mucoromycetes</taxon>
        <taxon>Mucorales</taxon>
        <taxon>Mucorineae</taxon>
        <taxon>Mucoraceae</taxon>
        <taxon>Parasitella</taxon>
    </lineage>
</organism>
<proteinExistence type="predicted"/>
<gene>
    <name evidence="1" type="primary">PARPA_12876.1 scaffold 45629</name>
</gene>
<sequence>MFQSIRLLRKPQKKTLRLELPIVEKRQKRTYALAARKLKTSTRVKKMLAGNNKAEPKVHNTPSEAFFNSVRMAAKWEEKKYDYVDAYLTSICNGLPLKNAVDLAAVPEGPKVIDIPTCRCRDLAETLLMMQMFPKKLSNVKAAIHFVCLDLFDMLELRAQVSTTVFAEVLNQINMFETSDVVSYMVDGCASLKRKKTSDLEIDLYKLQKAGRLWIQQSAFHRFGENEQADTVIRNIDSQIKADSGRDMKRDMAINGIIAVVCTHGVAKKLIDMKQGERHVYTLATLSSIAEEKEASGDEDLATLIFISFLCSLNLK</sequence>
<dbReference type="EMBL" id="LN733868">
    <property type="protein sequence ID" value="CEP18570.1"/>
    <property type="molecule type" value="Genomic_DNA"/>
</dbReference>
<keyword evidence="2" id="KW-1185">Reference proteome</keyword>
<dbReference type="Pfam" id="PF18758">
    <property type="entry name" value="KDZ"/>
    <property type="match status" value="1"/>
</dbReference>
<dbReference type="Proteomes" id="UP000054107">
    <property type="component" value="Unassembled WGS sequence"/>
</dbReference>
<accession>A0A0B7NSS4</accession>